<evidence type="ECO:0000256" key="2">
    <source>
        <dbReference type="ARBA" id="ARBA00006217"/>
    </source>
</evidence>
<dbReference type="CDD" id="cd03379">
    <property type="entry name" value="beta_CA_cladeD"/>
    <property type="match status" value="1"/>
</dbReference>
<dbReference type="SMART" id="SM00947">
    <property type="entry name" value="Pro_CA"/>
    <property type="match status" value="1"/>
</dbReference>
<dbReference type="PANTHER" id="PTHR43175:SF3">
    <property type="entry name" value="CARBON DISULFIDE HYDROLASE"/>
    <property type="match status" value="1"/>
</dbReference>
<protein>
    <recommendedName>
        <fullName evidence="5">Carbonic anhydrase</fullName>
        <ecNumber evidence="5">4.2.1.1</ecNumber>
    </recommendedName>
    <alternativeName>
        <fullName evidence="5">Carbonate dehydratase</fullName>
    </alternativeName>
</protein>
<comment type="cofactor">
    <cofactor evidence="1">
        <name>Zn(2+)</name>
        <dbReference type="ChEBI" id="CHEBI:29105"/>
    </cofactor>
</comment>
<comment type="catalytic activity">
    <reaction evidence="5">
        <text>hydrogencarbonate + H(+) = CO2 + H2O</text>
        <dbReference type="Rhea" id="RHEA:10748"/>
        <dbReference type="ChEBI" id="CHEBI:15377"/>
        <dbReference type="ChEBI" id="CHEBI:15378"/>
        <dbReference type="ChEBI" id="CHEBI:16526"/>
        <dbReference type="ChEBI" id="CHEBI:17544"/>
        <dbReference type="EC" id="4.2.1.1"/>
    </reaction>
</comment>
<keyword evidence="4 5" id="KW-0862">Zinc</keyword>
<dbReference type="InterPro" id="IPR036874">
    <property type="entry name" value="Carbonic_anhydrase_sf"/>
</dbReference>
<dbReference type="Gene3D" id="3.40.1050.10">
    <property type="entry name" value="Carbonic anhydrase"/>
    <property type="match status" value="1"/>
</dbReference>
<evidence type="ECO:0000256" key="3">
    <source>
        <dbReference type="ARBA" id="ARBA00022723"/>
    </source>
</evidence>
<accession>A0ABP1CKS7</accession>
<evidence type="ECO:0000256" key="1">
    <source>
        <dbReference type="ARBA" id="ARBA00001947"/>
    </source>
</evidence>
<evidence type="ECO:0000256" key="5">
    <source>
        <dbReference type="RuleBase" id="RU003956"/>
    </source>
</evidence>
<evidence type="ECO:0000313" key="7">
    <source>
        <dbReference type="EMBL" id="CAL1696305.1"/>
    </source>
</evidence>
<keyword evidence="3" id="KW-0479">Metal-binding</keyword>
<feature type="region of interest" description="Disordered" evidence="6">
    <location>
        <begin position="41"/>
        <end position="79"/>
    </location>
</feature>
<dbReference type="EC" id="4.2.1.1" evidence="5"/>
<feature type="compositionally biased region" description="Polar residues" evidence="6">
    <location>
        <begin position="47"/>
        <end position="61"/>
    </location>
</feature>
<gene>
    <name evidence="7" type="ORF">GFSPODELE1_LOCUS1130</name>
</gene>
<keyword evidence="5" id="KW-0456">Lyase</keyword>
<evidence type="ECO:0000256" key="6">
    <source>
        <dbReference type="SAM" id="MobiDB-lite"/>
    </source>
</evidence>
<evidence type="ECO:0000313" key="8">
    <source>
        <dbReference type="Proteomes" id="UP001497453"/>
    </source>
</evidence>
<comment type="similarity">
    <text evidence="2 5">Belongs to the beta-class carbonic anhydrase family.</text>
</comment>
<organism evidence="7 8">
    <name type="scientific">Somion occarium</name>
    <dbReference type="NCBI Taxonomy" id="3059160"/>
    <lineage>
        <taxon>Eukaryota</taxon>
        <taxon>Fungi</taxon>
        <taxon>Dikarya</taxon>
        <taxon>Basidiomycota</taxon>
        <taxon>Agaricomycotina</taxon>
        <taxon>Agaricomycetes</taxon>
        <taxon>Polyporales</taxon>
        <taxon>Cerrenaceae</taxon>
        <taxon>Somion</taxon>
    </lineage>
</organism>
<reference evidence="8" key="1">
    <citation type="submission" date="2024-04" db="EMBL/GenBank/DDBJ databases">
        <authorList>
            <person name="Shaw F."/>
            <person name="Minotto A."/>
        </authorList>
    </citation>
    <scope>NUCLEOTIDE SEQUENCE [LARGE SCALE GENOMIC DNA]</scope>
</reference>
<name>A0ABP1CKS7_9APHY</name>
<sequence length="247" mass="27421">MLVHLARTIVSQRIALLQNRLPPLASYEPFRLCSTHSHLHSAPNRKSAVSSRQHSSLASTSPEHRSHKPIPNPGSPMSQSVWKEFIEPNKQYAANFGSKGELPLPPGRKLAIITCMDARINVYAELGIKEGDAHIIRNAGGSARDALRSVIISQRLLGTREIAIFHHTGCGMLTFTTDQLRKIVKDSDPTNPALKVVDEIDFLDFPEIEQSLKEDVKFLKENPLVLPGTEITGWVYEVETGQIKHIA</sequence>
<dbReference type="InterPro" id="IPR001765">
    <property type="entry name" value="Carbonic_anhydrase"/>
</dbReference>
<evidence type="ECO:0000256" key="4">
    <source>
        <dbReference type="ARBA" id="ARBA00022833"/>
    </source>
</evidence>
<dbReference type="SUPFAM" id="SSF53056">
    <property type="entry name" value="beta-carbonic anhydrase, cab"/>
    <property type="match status" value="1"/>
</dbReference>
<proteinExistence type="inferred from homology"/>
<dbReference type="EMBL" id="OZ037944">
    <property type="protein sequence ID" value="CAL1696305.1"/>
    <property type="molecule type" value="Genomic_DNA"/>
</dbReference>
<dbReference type="Proteomes" id="UP001497453">
    <property type="component" value="Chromosome 1"/>
</dbReference>
<comment type="function">
    <text evidence="5">Reversible hydration of carbon dioxide.</text>
</comment>
<keyword evidence="8" id="KW-1185">Reference proteome</keyword>
<dbReference type="Pfam" id="PF00484">
    <property type="entry name" value="Pro_CA"/>
    <property type="match status" value="1"/>
</dbReference>
<dbReference type="PANTHER" id="PTHR43175">
    <property type="entry name" value="CARBONIC ANHYDRASE"/>
    <property type="match status" value="1"/>
</dbReference>